<evidence type="ECO:0000256" key="9">
    <source>
        <dbReference type="ARBA" id="ARBA00022984"/>
    </source>
</evidence>
<dbReference type="EMBL" id="POTY01000160">
    <property type="protein sequence ID" value="PZG14018.1"/>
    <property type="molecule type" value="Genomic_DNA"/>
</dbReference>
<evidence type="ECO:0000313" key="19">
    <source>
        <dbReference type="Proteomes" id="UP000248924"/>
    </source>
</evidence>
<evidence type="ECO:0000256" key="7">
    <source>
        <dbReference type="ARBA" id="ARBA00022842"/>
    </source>
</evidence>
<evidence type="ECO:0000313" key="18">
    <source>
        <dbReference type="EMBL" id="PZG14018.1"/>
    </source>
</evidence>
<name>A0A2W2ENN3_9ACTN</name>
<keyword evidence="6 16" id="KW-0067">ATP-binding</keyword>
<keyword evidence="10 15" id="KW-0464">Manganese</keyword>
<accession>A0A2W2ENN3</accession>
<keyword evidence="3 12" id="KW-0436">Ligase</keyword>
<dbReference type="PIRSF" id="PIRSF039102">
    <property type="entry name" value="Ddl/VanB"/>
    <property type="match status" value="1"/>
</dbReference>
<keyword evidence="8 12" id="KW-0133">Cell shape</keyword>
<dbReference type="PANTHER" id="PTHR23132">
    <property type="entry name" value="D-ALANINE--D-ALANINE LIGASE"/>
    <property type="match status" value="1"/>
</dbReference>
<proteinExistence type="inferred from homology"/>
<dbReference type="EC" id="6.3.2.4" evidence="12"/>
<dbReference type="Pfam" id="PF07478">
    <property type="entry name" value="Dala_Dala_lig_C"/>
    <property type="match status" value="1"/>
</dbReference>
<dbReference type="PROSITE" id="PS00843">
    <property type="entry name" value="DALA_DALA_LIGASE_1"/>
    <property type="match status" value="1"/>
</dbReference>
<evidence type="ECO:0000256" key="8">
    <source>
        <dbReference type="ARBA" id="ARBA00022960"/>
    </source>
</evidence>
<feature type="binding site" evidence="14">
    <location>
        <begin position="324"/>
        <end position="325"/>
    </location>
    <ligand>
        <name>ATP</name>
        <dbReference type="ChEBI" id="CHEBI:30616"/>
    </ligand>
</feature>
<feature type="active site" evidence="13">
    <location>
        <position position="336"/>
    </location>
</feature>
<dbReference type="GO" id="GO:0005524">
    <property type="term" value="F:ATP binding"/>
    <property type="evidence" value="ECO:0007669"/>
    <property type="project" value="UniProtKB-UniRule"/>
</dbReference>
<feature type="binding site" evidence="15">
    <location>
        <position position="327"/>
    </location>
    <ligand>
        <name>Mg(2+)</name>
        <dbReference type="ChEBI" id="CHEBI:18420"/>
        <label>2</label>
    </ligand>
</feature>
<feature type="active site" evidence="13">
    <location>
        <position position="17"/>
    </location>
</feature>
<dbReference type="GO" id="GO:0071555">
    <property type="term" value="P:cell wall organization"/>
    <property type="evidence" value="ECO:0007669"/>
    <property type="project" value="UniProtKB-KW"/>
</dbReference>
<feature type="binding site" evidence="15">
    <location>
        <position position="325"/>
    </location>
    <ligand>
        <name>Mg(2+)</name>
        <dbReference type="ChEBI" id="CHEBI:18420"/>
        <label>1</label>
    </ligand>
</feature>
<dbReference type="Gene3D" id="3.40.50.20">
    <property type="match status" value="1"/>
</dbReference>
<evidence type="ECO:0000256" key="6">
    <source>
        <dbReference type="ARBA" id="ARBA00022840"/>
    </source>
</evidence>
<keyword evidence="12" id="KW-0963">Cytoplasm</keyword>
<evidence type="ECO:0000256" key="16">
    <source>
        <dbReference type="PROSITE-ProRule" id="PRU00409"/>
    </source>
</evidence>
<comment type="similarity">
    <text evidence="2 12">Belongs to the D-alanine--D-alanine ligase family.</text>
</comment>
<dbReference type="PROSITE" id="PS00844">
    <property type="entry name" value="DALA_DALA_LIGASE_2"/>
    <property type="match status" value="1"/>
</dbReference>
<dbReference type="Pfam" id="PF01820">
    <property type="entry name" value="Dala_Dala_lig_N"/>
    <property type="match status" value="1"/>
</dbReference>
<organism evidence="18 19">
    <name type="scientific">Micromonospora craterilacus</name>
    <dbReference type="NCBI Taxonomy" id="1655439"/>
    <lineage>
        <taxon>Bacteria</taxon>
        <taxon>Bacillati</taxon>
        <taxon>Actinomycetota</taxon>
        <taxon>Actinomycetes</taxon>
        <taxon>Micromonosporales</taxon>
        <taxon>Micromonosporaceae</taxon>
        <taxon>Micromonospora</taxon>
    </lineage>
</organism>
<dbReference type="GO" id="GO:0009252">
    <property type="term" value="P:peptidoglycan biosynthetic process"/>
    <property type="evidence" value="ECO:0007669"/>
    <property type="project" value="UniProtKB-UniRule"/>
</dbReference>
<comment type="catalytic activity">
    <reaction evidence="12">
        <text>2 D-alanine + ATP = D-alanyl-D-alanine + ADP + phosphate + H(+)</text>
        <dbReference type="Rhea" id="RHEA:11224"/>
        <dbReference type="ChEBI" id="CHEBI:15378"/>
        <dbReference type="ChEBI" id="CHEBI:30616"/>
        <dbReference type="ChEBI" id="CHEBI:43474"/>
        <dbReference type="ChEBI" id="CHEBI:57416"/>
        <dbReference type="ChEBI" id="CHEBI:57822"/>
        <dbReference type="ChEBI" id="CHEBI:456216"/>
        <dbReference type="EC" id="6.3.2.4"/>
    </reaction>
</comment>
<evidence type="ECO:0000256" key="11">
    <source>
        <dbReference type="ARBA" id="ARBA00023316"/>
    </source>
</evidence>
<feature type="binding site" evidence="15">
    <location>
        <position position="311"/>
    </location>
    <ligand>
        <name>Mg(2+)</name>
        <dbReference type="ChEBI" id="CHEBI:18420"/>
        <label>1</label>
    </ligand>
</feature>
<feature type="active site" evidence="13">
    <location>
        <position position="201"/>
    </location>
</feature>
<dbReference type="GO" id="GO:0008360">
    <property type="term" value="P:regulation of cell shape"/>
    <property type="evidence" value="ECO:0007669"/>
    <property type="project" value="UniProtKB-KW"/>
</dbReference>
<feature type="binding site" evidence="14">
    <location>
        <begin position="231"/>
        <end position="238"/>
    </location>
    <ligand>
        <name>ATP</name>
        <dbReference type="ChEBI" id="CHEBI:30616"/>
    </ligand>
</feature>
<dbReference type="Gene3D" id="3.30.1490.20">
    <property type="entry name" value="ATP-grasp fold, A domain"/>
    <property type="match status" value="1"/>
</dbReference>
<dbReference type="AlphaFoldDB" id="A0A2W2ENN3"/>
<evidence type="ECO:0000256" key="3">
    <source>
        <dbReference type="ARBA" id="ARBA00022598"/>
    </source>
</evidence>
<comment type="caution">
    <text evidence="18">The sequence shown here is derived from an EMBL/GenBank/DDBJ whole genome shotgun (WGS) entry which is preliminary data.</text>
</comment>
<evidence type="ECO:0000256" key="2">
    <source>
        <dbReference type="ARBA" id="ARBA00010871"/>
    </source>
</evidence>
<sequence length="375" mass="39572">MGHNVRIGILFGGPSAEHEVSCASALGVARALADGGYRVVAIGVTRSGRFRLVPDAALAGFLAGTGADRAIDDRLTVTGPAVELRVGRRRGTALVTSVDAPGAVHAELDVVFPVLHGPYGEDGVVQGLLESLGVPYVGCGILASAVGMDKVAMKRALRAEGVPITPHVSFDGQTYRATEDPEKLVVGLRRPLFVKPARMGSSIGISRVADGDDLATAVEEALRHDNLVVVEQGVTGRELECGVLGGARPQASAVGEVRVSGGWFDYRQKYLGDVDPMVVPAALPDDVTERIRELSVRAFAAIGGWGLARVDFLYDETAGELYVNELNTMPGFTAHSMYPKVWAAAGVGYREIVDRLVALAFARYADRPTGAGDQR</sequence>
<keyword evidence="5 14" id="KW-0547">Nucleotide-binding</keyword>
<dbReference type="GO" id="GO:0046872">
    <property type="term" value="F:metal ion binding"/>
    <property type="evidence" value="ECO:0007669"/>
    <property type="project" value="UniProtKB-KW"/>
</dbReference>
<comment type="cofactor">
    <cofactor evidence="1">
        <name>Mn(2+)</name>
        <dbReference type="ChEBI" id="CHEBI:29035"/>
    </cofactor>
</comment>
<protein>
    <recommendedName>
        <fullName evidence="12">D-alanine--D-alanine ligase</fullName>
        <ecNumber evidence="12">6.3.2.4</ecNumber>
    </recommendedName>
    <alternativeName>
        <fullName evidence="12">D-Ala-D-Ala ligase</fullName>
    </alternativeName>
    <alternativeName>
        <fullName evidence="12">D-alanylalanine synthetase</fullName>
    </alternativeName>
</protein>
<feature type="binding site" evidence="14">
    <location>
        <begin position="201"/>
        <end position="202"/>
    </location>
    <ligand>
        <name>ATP</name>
        <dbReference type="ChEBI" id="CHEBI:30616"/>
    </ligand>
</feature>
<feature type="binding site" evidence="15">
    <location>
        <position position="325"/>
    </location>
    <ligand>
        <name>Mg(2+)</name>
        <dbReference type="ChEBI" id="CHEBI:18420"/>
        <label>2</label>
    </ligand>
</feature>
<comment type="subcellular location">
    <subcellularLocation>
        <location evidence="12">Cytoplasm</location>
    </subcellularLocation>
</comment>
<dbReference type="GO" id="GO:0005829">
    <property type="term" value="C:cytosol"/>
    <property type="evidence" value="ECO:0007669"/>
    <property type="project" value="TreeGrafter"/>
</dbReference>
<dbReference type="InterPro" id="IPR013815">
    <property type="entry name" value="ATP_grasp_subdomain_1"/>
</dbReference>
<dbReference type="InterPro" id="IPR005905">
    <property type="entry name" value="D_ala_D_ala"/>
</dbReference>
<evidence type="ECO:0000256" key="4">
    <source>
        <dbReference type="ARBA" id="ARBA00022723"/>
    </source>
</evidence>
<dbReference type="InterPro" id="IPR011761">
    <property type="entry name" value="ATP-grasp"/>
</dbReference>
<dbReference type="HAMAP" id="MF_00047">
    <property type="entry name" value="Dala_Dala_lig"/>
    <property type="match status" value="1"/>
</dbReference>
<dbReference type="NCBIfam" id="NF002528">
    <property type="entry name" value="PRK01966.1-4"/>
    <property type="match status" value="1"/>
</dbReference>
<evidence type="ECO:0000256" key="14">
    <source>
        <dbReference type="PIRSR" id="PIRSR039102-2"/>
    </source>
</evidence>
<dbReference type="Gene3D" id="3.30.470.20">
    <property type="entry name" value="ATP-grasp fold, B domain"/>
    <property type="match status" value="1"/>
</dbReference>
<keyword evidence="9 12" id="KW-0573">Peptidoglycan synthesis</keyword>
<keyword evidence="4 15" id="KW-0479">Metal-binding</keyword>
<dbReference type="InterPro" id="IPR016185">
    <property type="entry name" value="PreATP-grasp_dom_sf"/>
</dbReference>
<dbReference type="InterPro" id="IPR011127">
    <property type="entry name" value="Dala_Dala_lig_N"/>
</dbReference>
<dbReference type="OrthoDB" id="9813261at2"/>
<comment type="cofactor">
    <cofactor evidence="15">
        <name>Mg(2+)</name>
        <dbReference type="ChEBI" id="CHEBI:18420"/>
    </cofactor>
    <cofactor evidence="15">
        <name>Mn(2+)</name>
        <dbReference type="ChEBI" id="CHEBI:29035"/>
    </cofactor>
    <text evidence="15">Binds 2 magnesium or manganese ions per subunit.</text>
</comment>
<evidence type="ECO:0000256" key="10">
    <source>
        <dbReference type="ARBA" id="ARBA00023211"/>
    </source>
</evidence>
<gene>
    <name evidence="12" type="primary">ddl</name>
    <name evidence="18" type="ORF">C1I95_22585</name>
</gene>
<comment type="pathway">
    <text evidence="12">Cell wall biogenesis; peptidoglycan biosynthesis.</text>
</comment>
<dbReference type="Proteomes" id="UP000248924">
    <property type="component" value="Unassembled WGS sequence"/>
</dbReference>
<dbReference type="PROSITE" id="PS50975">
    <property type="entry name" value="ATP_GRASP"/>
    <property type="match status" value="1"/>
</dbReference>
<comment type="function">
    <text evidence="12">Cell wall formation.</text>
</comment>
<dbReference type="InterPro" id="IPR000291">
    <property type="entry name" value="D-Ala_lig_Van_CS"/>
</dbReference>
<dbReference type="RefSeq" id="WP_111216384.1">
    <property type="nucleotide sequence ID" value="NZ_POTY01000160.1"/>
</dbReference>
<evidence type="ECO:0000256" key="5">
    <source>
        <dbReference type="ARBA" id="ARBA00022741"/>
    </source>
</evidence>
<keyword evidence="11 12" id="KW-0961">Cell wall biogenesis/degradation</keyword>
<evidence type="ECO:0000256" key="15">
    <source>
        <dbReference type="PIRSR" id="PIRSR039102-3"/>
    </source>
</evidence>
<dbReference type="GO" id="GO:0008716">
    <property type="term" value="F:D-alanine-D-alanine ligase activity"/>
    <property type="evidence" value="ECO:0007669"/>
    <property type="project" value="UniProtKB-UniRule"/>
</dbReference>
<dbReference type="SUPFAM" id="SSF56059">
    <property type="entry name" value="Glutathione synthetase ATP-binding domain-like"/>
    <property type="match status" value="1"/>
</dbReference>
<evidence type="ECO:0000256" key="12">
    <source>
        <dbReference type="HAMAP-Rule" id="MF_00047"/>
    </source>
</evidence>
<feature type="binding site" evidence="14">
    <location>
        <position position="150"/>
    </location>
    <ligand>
        <name>ATP</name>
        <dbReference type="ChEBI" id="CHEBI:30616"/>
    </ligand>
</feature>
<evidence type="ECO:0000256" key="13">
    <source>
        <dbReference type="PIRSR" id="PIRSR039102-1"/>
    </source>
</evidence>
<dbReference type="PANTHER" id="PTHR23132:SF25">
    <property type="entry name" value="D-ALANINE--D-ALANINE LIGASE A"/>
    <property type="match status" value="1"/>
</dbReference>
<dbReference type="NCBIfam" id="TIGR01205">
    <property type="entry name" value="D_ala_D_alaTIGR"/>
    <property type="match status" value="1"/>
</dbReference>
<dbReference type="SUPFAM" id="SSF52440">
    <property type="entry name" value="PreATP-grasp domain"/>
    <property type="match status" value="1"/>
</dbReference>
<feature type="domain" description="ATP-grasp" evidence="17">
    <location>
        <begin position="154"/>
        <end position="358"/>
    </location>
</feature>
<dbReference type="UniPathway" id="UPA00219"/>
<keyword evidence="7 15" id="KW-0460">Magnesium</keyword>
<evidence type="ECO:0000259" key="17">
    <source>
        <dbReference type="PROSITE" id="PS50975"/>
    </source>
</evidence>
<dbReference type="FunFam" id="3.30.470.20:FF:000008">
    <property type="entry name" value="D-alanine--D-alanine ligase"/>
    <property type="match status" value="1"/>
</dbReference>
<evidence type="ECO:0000256" key="1">
    <source>
        <dbReference type="ARBA" id="ARBA00001936"/>
    </source>
</evidence>
<feature type="binding site" evidence="14">
    <location>
        <begin position="193"/>
        <end position="195"/>
    </location>
    <ligand>
        <name>ATP</name>
        <dbReference type="ChEBI" id="CHEBI:30616"/>
    </ligand>
</feature>
<dbReference type="InterPro" id="IPR011095">
    <property type="entry name" value="Dala_Dala_lig_C"/>
</dbReference>
<keyword evidence="19" id="KW-1185">Reference proteome</keyword>
<reference evidence="18 19" key="1">
    <citation type="submission" date="2018-01" db="EMBL/GenBank/DDBJ databases">
        <title>Draft genome sequence of Jishengella sp. NA12.</title>
        <authorList>
            <person name="Sahin N."/>
            <person name="Ay H."/>
            <person name="Saygin H."/>
        </authorList>
    </citation>
    <scope>NUCLEOTIDE SEQUENCE [LARGE SCALE GENOMIC DNA]</scope>
    <source>
        <strain evidence="18 19">NA12</strain>
    </source>
</reference>